<evidence type="ECO:0000313" key="2">
    <source>
        <dbReference type="Proteomes" id="UP000179807"/>
    </source>
</evidence>
<dbReference type="RefSeq" id="XP_068369118.1">
    <property type="nucleotide sequence ID" value="XM_068514166.1"/>
</dbReference>
<organism evidence="1 2">
    <name type="scientific">Tritrichomonas foetus</name>
    <dbReference type="NCBI Taxonomy" id="1144522"/>
    <lineage>
        <taxon>Eukaryota</taxon>
        <taxon>Metamonada</taxon>
        <taxon>Parabasalia</taxon>
        <taxon>Tritrichomonadida</taxon>
        <taxon>Tritrichomonadidae</taxon>
        <taxon>Tritrichomonas</taxon>
    </lineage>
</organism>
<dbReference type="EMBL" id="MLAK01000163">
    <property type="protein sequence ID" value="OHT15982.1"/>
    <property type="molecule type" value="Genomic_DNA"/>
</dbReference>
<name>A0A1J4L209_9EUKA</name>
<reference evidence="1" key="1">
    <citation type="submission" date="2016-10" db="EMBL/GenBank/DDBJ databases">
        <authorList>
            <person name="Benchimol M."/>
            <person name="Almeida L.G."/>
            <person name="Vasconcelos A.T."/>
            <person name="Perreira-Neves A."/>
            <person name="Rosa I.A."/>
            <person name="Tasca T."/>
            <person name="Bogo M.R."/>
            <person name="de Souza W."/>
        </authorList>
    </citation>
    <scope>NUCLEOTIDE SEQUENCE [LARGE SCALE GENOMIC DNA]</scope>
    <source>
        <strain evidence="1">K</strain>
    </source>
</reference>
<protein>
    <submittedName>
        <fullName evidence="1">Uncharacterized protein</fullName>
    </submittedName>
</protein>
<sequence>MFFLFMNVCFSTNQILSDDSSTIVKINNTQVLELNSTETNVLQEIFKGIQKPIEEGETIITITQDENKIRYDLNLSDINIINNTNSDNDNENENDRYVLWNEFNNTLKQYATKNDTQILSNEIENISNNLHNNYIEKNYLDKTFAKKNETTSKEEISELKKTLNEEYYNKAQIDINFIKKEELNKIEENISQISRELKNISLTPGPPGENGKSAYEIYIKNGGKLTEKEWLESLRGEKGDIDWTKTAADNVSFLGKNITVTQKLNYNTGELTSNISVNPDELKVKYQCEKEHKEHSDILLKKDVFSITLNNSMQPERSSAFQLKNEEKAWTTPHANCCLINY</sequence>
<dbReference type="AlphaFoldDB" id="A0A1J4L209"/>
<proteinExistence type="predicted"/>
<keyword evidence="2" id="KW-1185">Reference proteome</keyword>
<dbReference type="Proteomes" id="UP000179807">
    <property type="component" value="Unassembled WGS sequence"/>
</dbReference>
<gene>
    <name evidence="1" type="ORF">TRFO_42152</name>
</gene>
<evidence type="ECO:0000313" key="1">
    <source>
        <dbReference type="EMBL" id="OHT15982.1"/>
    </source>
</evidence>
<dbReference type="GeneID" id="94848870"/>
<accession>A0A1J4L209</accession>
<dbReference type="VEuPathDB" id="TrichDB:TRFO_42152"/>
<comment type="caution">
    <text evidence="1">The sequence shown here is derived from an EMBL/GenBank/DDBJ whole genome shotgun (WGS) entry which is preliminary data.</text>
</comment>